<dbReference type="Proteomes" id="UP001213681">
    <property type="component" value="Unassembled WGS sequence"/>
</dbReference>
<comment type="caution">
    <text evidence="1">The sequence shown here is derived from an EMBL/GenBank/DDBJ whole genome shotgun (WGS) entry which is preliminary data.</text>
</comment>
<dbReference type="RefSeq" id="XP_056771072.1">
    <property type="nucleotide sequence ID" value="XM_056906965.1"/>
</dbReference>
<protein>
    <submittedName>
        <fullName evidence="1">Uncharacterized protein</fullName>
    </submittedName>
</protein>
<evidence type="ECO:0000313" key="1">
    <source>
        <dbReference type="EMBL" id="KAJ5462030.1"/>
    </source>
</evidence>
<keyword evidence="2" id="KW-1185">Reference proteome</keyword>
<proteinExistence type="predicted"/>
<sequence length="175" mass="20240">MRDIRALLEPVHSLDQTISIVETEIAAQDSEVDSLERWVKSLNFKRYRPMRGWPVELRNAHAKYKALGMAIRRPRVKFENAEREYLETRDRTPEDSLDLAHLAIEYGKVALETSEARLDVMIRWDRAFPDENAMKGHIQAASQFVACARKSLDSATKYRNEVYDLVRTGSPSVFE</sequence>
<dbReference type="GeneID" id="81597208"/>
<reference evidence="1" key="2">
    <citation type="journal article" date="2023" name="IMA Fungus">
        <title>Comparative genomic study of the Penicillium genus elucidates a diverse pangenome and 15 lateral gene transfer events.</title>
        <authorList>
            <person name="Petersen C."/>
            <person name="Sorensen T."/>
            <person name="Nielsen M.R."/>
            <person name="Sondergaard T.E."/>
            <person name="Sorensen J.L."/>
            <person name="Fitzpatrick D.A."/>
            <person name="Frisvad J.C."/>
            <person name="Nielsen K.L."/>
        </authorList>
    </citation>
    <scope>NUCLEOTIDE SEQUENCE</scope>
    <source>
        <strain evidence="1">IBT 16125</strain>
    </source>
</reference>
<dbReference type="EMBL" id="JAPVEA010000002">
    <property type="protein sequence ID" value="KAJ5462030.1"/>
    <property type="molecule type" value="Genomic_DNA"/>
</dbReference>
<name>A0AAD6CEZ2_9EURO</name>
<dbReference type="AlphaFoldDB" id="A0AAD6CEZ2"/>
<gene>
    <name evidence="1" type="ORF">N7458_003582</name>
</gene>
<accession>A0AAD6CEZ2</accession>
<reference evidence="1" key="1">
    <citation type="submission" date="2022-12" db="EMBL/GenBank/DDBJ databases">
        <authorList>
            <person name="Petersen C."/>
        </authorList>
    </citation>
    <scope>NUCLEOTIDE SEQUENCE</scope>
    <source>
        <strain evidence="1">IBT 16125</strain>
    </source>
</reference>
<evidence type="ECO:0000313" key="2">
    <source>
        <dbReference type="Proteomes" id="UP001213681"/>
    </source>
</evidence>
<organism evidence="1 2">
    <name type="scientific">Penicillium daleae</name>
    <dbReference type="NCBI Taxonomy" id="63821"/>
    <lineage>
        <taxon>Eukaryota</taxon>
        <taxon>Fungi</taxon>
        <taxon>Dikarya</taxon>
        <taxon>Ascomycota</taxon>
        <taxon>Pezizomycotina</taxon>
        <taxon>Eurotiomycetes</taxon>
        <taxon>Eurotiomycetidae</taxon>
        <taxon>Eurotiales</taxon>
        <taxon>Aspergillaceae</taxon>
        <taxon>Penicillium</taxon>
    </lineage>
</organism>